<protein>
    <recommendedName>
        <fullName evidence="2">2EXR domain-containing protein</fullName>
    </recommendedName>
</protein>
<dbReference type="OrthoDB" id="3552990at2759"/>
<dbReference type="Proteomes" id="UP000664132">
    <property type="component" value="Unassembled WGS sequence"/>
</dbReference>
<evidence type="ECO:0000313" key="4">
    <source>
        <dbReference type="Proteomes" id="UP000664132"/>
    </source>
</evidence>
<accession>A0A8H7WBB2</accession>
<proteinExistence type="predicted"/>
<dbReference type="PANTHER" id="PTHR35910">
    <property type="entry name" value="2EXR DOMAIN-CONTAINING PROTEIN"/>
    <property type="match status" value="1"/>
</dbReference>
<dbReference type="EMBL" id="JAFJYH010000060">
    <property type="protein sequence ID" value="KAG4421753.1"/>
    <property type="molecule type" value="Genomic_DNA"/>
</dbReference>
<feature type="compositionally biased region" description="Pro residues" evidence="1">
    <location>
        <begin position="1"/>
        <end position="16"/>
    </location>
</feature>
<dbReference type="PANTHER" id="PTHR35910:SF1">
    <property type="entry name" value="2EXR DOMAIN-CONTAINING PROTEIN"/>
    <property type="match status" value="1"/>
</dbReference>
<dbReference type="AlphaFoldDB" id="A0A8H7WBB2"/>
<feature type="region of interest" description="Disordered" evidence="1">
    <location>
        <begin position="1"/>
        <end position="40"/>
    </location>
</feature>
<dbReference type="Pfam" id="PF20150">
    <property type="entry name" value="2EXR"/>
    <property type="match status" value="1"/>
</dbReference>
<dbReference type="InterPro" id="IPR045518">
    <property type="entry name" value="2EXR"/>
</dbReference>
<organism evidence="3 4">
    <name type="scientific">Cadophora malorum</name>
    <dbReference type="NCBI Taxonomy" id="108018"/>
    <lineage>
        <taxon>Eukaryota</taxon>
        <taxon>Fungi</taxon>
        <taxon>Dikarya</taxon>
        <taxon>Ascomycota</taxon>
        <taxon>Pezizomycotina</taxon>
        <taxon>Leotiomycetes</taxon>
        <taxon>Helotiales</taxon>
        <taxon>Ploettnerulaceae</taxon>
        <taxon>Cadophora</taxon>
    </lineage>
</organism>
<feature type="domain" description="2EXR" evidence="2">
    <location>
        <begin position="71"/>
        <end position="142"/>
    </location>
</feature>
<evidence type="ECO:0000256" key="1">
    <source>
        <dbReference type="SAM" id="MobiDB-lite"/>
    </source>
</evidence>
<reference evidence="3" key="1">
    <citation type="submission" date="2021-02" db="EMBL/GenBank/DDBJ databases">
        <title>Genome sequence Cadophora malorum strain M34.</title>
        <authorList>
            <person name="Stefanovic E."/>
            <person name="Vu D."/>
            <person name="Scully C."/>
            <person name="Dijksterhuis J."/>
            <person name="Roader J."/>
            <person name="Houbraken J."/>
        </authorList>
    </citation>
    <scope>NUCLEOTIDE SEQUENCE</scope>
    <source>
        <strain evidence="3">M34</strain>
    </source>
</reference>
<gene>
    <name evidence="3" type="ORF">IFR04_005129</name>
</gene>
<sequence length="378" mass="43979">MAPSPSPPTSQPPKPVSPEQSASNVDTELNRRSLSLRGDDRAKLGRLRRGIKKEKGKEVSETGEVKYKTEFKYFPKLPLELRRMVWKRAIPVFPRRVITVEKVRDVTVVGNQLIVTYPRHPALDLMVTCKELKEVLVEQCFPHLRTTAKDTFTTDEIEAPEVIEFKKGTNPSLASKRINYDDDIFYLTEGLDFLWMLKRKSPFPVASIKRVLIPHEIFDDIMDDDIEPFDVMLQTMIDLEQIIIFDFPEENFPSHWMDCVRGPARGYTEEQLNAYPWLALEPPTSIKLYQINEYNDRYTSRFRDWVKGQLRIGGNGPFEEREFDKEKFKKFLGVKVYYVDASKGRAGPELVEQDEDRYEFSHHEWTWYSTSTGLAAVV</sequence>
<keyword evidence="4" id="KW-1185">Reference proteome</keyword>
<name>A0A8H7WBB2_9HELO</name>
<evidence type="ECO:0000259" key="2">
    <source>
        <dbReference type="Pfam" id="PF20150"/>
    </source>
</evidence>
<comment type="caution">
    <text evidence="3">The sequence shown here is derived from an EMBL/GenBank/DDBJ whole genome shotgun (WGS) entry which is preliminary data.</text>
</comment>
<evidence type="ECO:0000313" key="3">
    <source>
        <dbReference type="EMBL" id="KAG4421753.1"/>
    </source>
</evidence>